<dbReference type="Pfam" id="PF00296">
    <property type="entry name" value="Bac_luciferase"/>
    <property type="match status" value="1"/>
</dbReference>
<dbReference type="InterPro" id="IPR050766">
    <property type="entry name" value="Bact_Lucif_Oxidored"/>
</dbReference>
<dbReference type="OrthoDB" id="7903015at2"/>
<evidence type="ECO:0000313" key="2">
    <source>
        <dbReference type="EMBL" id="ANP73138.1"/>
    </source>
</evidence>
<accession>A0A1B1BKS5</accession>
<dbReference type="InterPro" id="IPR036661">
    <property type="entry name" value="Luciferase-like_sf"/>
</dbReference>
<dbReference type="RefSeq" id="WP_066596330.1">
    <property type="nucleotide sequence ID" value="NZ_CP016282.1"/>
</dbReference>
<proteinExistence type="predicted"/>
<dbReference type="GO" id="GO:0016705">
    <property type="term" value="F:oxidoreductase activity, acting on paired donors, with incorporation or reduction of molecular oxygen"/>
    <property type="evidence" value="ECO:0007669"/>
    <property type="project" value="InterPro"/>
</dbReference>
<evidence type="ECO:0000259" key="1">
    <source>
        <dbReference type="Pfam" id="PF00296"/>
    </source>
</evidence>
<dbReference type="KEGG" id="cart:PA27867_2186"/>
<dbReference type="Proteomes" id="UP000092582">
    <property type="component" value="Chromosome 1"/>
</dbReference>
<dbReference type="GO" id="GO:0005829">
    <property type="term" value="C:cytosol"/>
    <property type="evidence" value="ECO:0007669"/>
    <property type="project" value="TreeGrafter"/>
</dbReference>
<dbReference type="PANTHER" id="PTHR30137">
    <property type="entry name" value="LUCIFERASE-LIKE MONOOXYGENASE"/>
    <property type="match status" value="1"/>
</dbReference>
<evidence type="ECO:0000313" key="3">
    <source>
        <dbReference type="Proteomes" id="UP000092582"/>
    </source>
</evidence>
<keyword evidence="3" id="KW-1185">Reference proteome</keyword>
<dbReference type="AlphaFoldDB" id="A0A1B1BKS5"/>
<dbReference type="Gene3D" id="3.20.20.30">
    <property type="entry name" value="Luciferase-like domain"/>
    <property type="match status" value="1"/>
</dbReference>
<dbReference type="PATRIC" id="fig|670052.7.peg.2248"/>
<reference evidence="2 3" key="1">
    <citation type="submission" date="2016-06" db="EMBL/GenBank/DDBJ databases">
        <title>Genome sequencing of Cryobacterium arcticum PAMC 27867.</title>
        <authorList>
            <person name="Lee J."/>
            <person name="Kim O.-S."/>
        </authorList>
    </citation>
    <scope>NUCLEOTIDE SEQUENCE [LARGE SCALE GENOMIC DNA]</scope>
    <source>
        <strain evidence="2 3">PAMC 27867</strain>
    </source>
</reference>
<dbReference type="EMBL" id="CP016282">
    <property type="protein sequence ID" value="ANP73138.1"/>
    <property type="molecule type" value="Genomic_DNA"/>
</dbReference>
<organism evidence="2 3">
    <name type="scientific">Cryobacterium arcticum</name>
    <dbReference type="NCBI Taxonomy" id="670052"/>
    <lineage>
        <taxon>Bacteria</taxon>
        <taxon>Bacillati</taxon>
        <taxon>Actinomycetota</taxon>
        <taxon>Actinomycetes</taxon>
        <taxon>Micrococcales</taxon>
        <taxon>Microbacteriaceae</taxon>
        <taxon>Cryobacterium</taxon>
    </lineage>
</organism>
<dbReference type="PANTHER" id="PTHR30137:SF15">
    <property type="entry name" value="BLL6902 PROTEIN"/>
    <property type="match status" value="1"/>
</dbReference>
<gene>
    <name evidence="2" type="ORF">PA27867_2186</name>
</gene>
<dbReference type="InterPro" id="IPR011251">
    <property type="entry name" value="Luciferase-like_dom"/>
</dbReference>
<name>A0A1B1BKS5_9MICO</name>
<dbReference type="STRING" id="670052.PA27867_2186"/>
<dbReference type="SUPFAM" id="SSF51679">
    <property type="entry name" value="Bacterial luciferase-like"/>
    <property type="match status" value="1"/>
</dbReference>
<feature type="domain" description="Luciferase-like" evidence="1">
    <location>
        <begin position="10"/>
        <end position="263"/>
    </location>
</feature>
<sequence>MSTTIPFRLGFLAFVEHGAVGQGPRGPFSQGLNDGLELFELADELGYDTGWVRHRHLQNYLSSPLPFLTAAGARTKNIHLGTAVIPLRFENAARLAEDAATVDLLTNGRLELGLSSGYAGQDSIYSGVYGPIDGDLQSVVDTELTKFFRAVEGETIAIADAEFQIAPEGTPLTVLPHSPTLRDRVYYGSGSRSSAIRTGSRGLRLQLSTLQTESGEGLSFEEAQRDAIRGYREAHAAVTDRPSYAAVSRQVLPITRDRDREDYGWLIARDEERQAAQETTGAVSLGNLRAQFGRVPAGSPEEIVRFLAADVALAESDELIIALPFDHPFEVVKHILTVVATEIAPALGWKPVSRQ</sequence>
<protein>
    <submittedName>
        <fullName evidence="2">Methylene-tetrahydromethanopterin reductase</fullName>
    </submittedName>
</protein>